<keyword evidence="1" id="KW-0418">Kinase</keyword>
<gene>
    <name evidence="1" type="ORF">L195_g054684</name>
</gene>
<sequence>VGVAEIVEGVGGGDDGECQDSLLNSLWRIIPQIDGSGSLNWRKVTLSVVPLKVFIFAWRLLRDSYLPKSTCTFDSIWSLVSSWIGSSLVTVQTLSDHFVQFTTSAGGLRA</sequence>
<proteinExistence type="predicted"/>
<name>A0A2K3KHE8_TRIPR</name>
<keyword evidence="1" id="KW-0808">Transferase</keyword>
<dbReference type="AlphaFoldDB" id="A0A2K3KHE8"/>
<evidence type="ECO:0000313" key="1">
    <source>
        <dbReference type="EMBL" id="PNX65724.1"/>
    </source>
</evidence>
<reference evidence="1 2" key="2">
    <citation type="journal article" date="2017" name="Front. Plant Sci.">
        <title>Gene Classification and Mining of Molecular Markers Useful in Red Clover (Trifolium pratense) Breeding.</title>
        <authorList>
            <person name="Istvanek J."/>
            <person name="Dluhosova J."/>
            <person name="Dluhos P."/>
            <person name="Patkova L."/>
            <person name="Nedelnik J."/>
            <person name="Repkova J."/>
        </authorList>
    </citation>
    <scope>NUCLEOTIDE SEQUENCE [LARGE SCALE GENOMIC DNA]</scope>
    <source>
        <strain evidence="2">cv. Tatra</strain>
        <tissue evidence="1">Young leaves</tissue>
    </source>
</reference>
<comment type="caution">
    <text evidence="1">The sequence shown here is derived from an EMBL/GenBank/DDBJ whole genome shotgun (WGS) entry which is preliminary data.</text>
</comment>
<protein>
    <submittedName>
        <fullName evidence="1">Cysteine-rich receptor-like protein kinase</fullName>
    </submittedName>
</protein>
<dbReference type="EMBL" id="ASHM01096557">
    <property type="protein sequence ID" value="PNX65724.1"/>
    <property type="molecule type" value="Genomic_DNA"/>
</dbReference>
<feature type="non-terminal residue" evidence="1">
    <location>
        <position position="1"/>
    </location>
</feature>
<evidence type="ECO:0000313" key="2">
    <source>
        <dbReference type="Proteomes" id="UP000236291"/>
    </source>
</evidence>
<reference evidence="1 2" key="1">
    <citation type="journal article" date="2014" name="Am. J. Bot.">
        <title>Genome assembly and annotation for red clover (Trifolium pratense; Fabaceae).</title>
        <authorList>
            <person name="Istvanek J."/>
            <person name="Jaros M."/>
            <person name="Krenek A."/>
            <person name="Repkova J."/>
        </authorList>
    </citation>
    <scope>NUCLEOTIDE SEQUENCE [LARGE SCALE GENOMIC DNA]</scope>
    <source>
        <strain evidence="2">cv. Tatra</strain>
        <tissue evidence="1">Young leaves</tissue>
    </source>
</reference>
<dbReference type="Proteomes" id="UP000236291">
    <property type="component" value="Unassembled WGS sequence"/>
</dbReference>
<accession>A0A2K3KHE8</accession>
<organism evidence="1 2">
    <name type="scientific">Trifolium pratense</name>
    <name type="common">Red clover</name>
    <dbReference type="NCBI Taxonomy" id="57577"/>
    <lineage>
        <taxon>Eukaryota</taxon>
        <taxon>Viridiplantae</taxon>
        <taxon>Streptophyta</taxon>
        <taxon>Embryophyta</taxon>
        <taxon>Tracheophyta</taxon>
        <taxon>Spermatophyta</taxon>
        <taxon>Magnoliopsida</taxon>
        <taxon>eudicotyledons</taxon>
        <taxon>Gunneridae</taxon>
        <taxon>Pentapetalae</taxon>
        <taxon>rosids</taxon>
        <taxon>fabids</taxon>
        <taxon>Fabales</taxon>
        <taxon>Fabaceae</taxon>
        <taxon>Papilionoideae</taxon>
        <taxon>50 kb inversion clade</taxon>
        <taxon>NPAAA clade</taxon>
        <taxon>Hologalegina</taxon>
        <taxon>IRL clade</taxon>
        <taxon>Trifolieae</taxon>
        <taxon>Trifolium</taxon>
    </lineage>
</organism>
<dbReference type="GO" id="GO:0016301">
    <property type="term" value="F:kinase activity"/>
    <property type="evidence" value="ECO:0007669"/>
    <property type="project" value="UniProtKB-KW"/>
</dbReference>
<keyword evidence="1" id="KW-0675">Receptor</keyword>